<protein>
    <submittedName>
        <fullName evidence="1">Uncharacterized protein</fullName>
    </submittedName>
</protein>
<organism evidence="1 2">
    <name type="scientific">Manihot esculenta</name>
    <name type="common">Cassava</name>
    <name type="synonym">Jatropha manihot</name>
    <dbReference type="NCBI Taxonomy" id="3983"/>
    <lineage>
        <taxon>Eukaryota</taxon>
        <taxon>Viridiplantae</taxon>
        <taxon>Streptophyta</taxon>
        <taxon>Embryophyta</taxon>
        <taxon>Tracheophyta</taxon>
        <taxon>Spermatophyta</taxon>
        <taxon>Magnoliopsida</taxon>
        <taxon>eudicotyledons</taxon>
        <taxon>Gunneridae</taxon>
        <taxon>Pentapetalae</taxon>
        <taxon>rosids</taxon>
        <taxon>fabids</taxon>
        <taxon>Malpighiales</taxon>
        <taxon>Euphorbiaceae</taxon>
        <taxon>Crotonoideae</taxon>
        <taxon>Manihoteae</taxon>
        <taxon>Manihot</taxon>
    </lineage>
</organism>
<dbReference type="Gramene" id="Manes.13G046600.3.v8.1">
    <property type="protein sequence ID" value="Manes.13G046600.3.v8.1.CDS"/>
    <property type="gene ID" value="Manes.13G046600.v8.1"/>
</dbReference>
<name>A0A2C9UQ03_MANES</name>
<dbReference type="Proteomes" id="UP000091857">
    <property type="component" value="Chromosome 13"/>
</dbReference>
<keyword evidence="2" id="KW-1185">Reference proteome</keyword>
<evidence type="ECO:0000313" key="2">
    <source>
        <dbReference type="Proteomes" id="UP000091857"/>
    </source>
</evidence>
<evidence type="ECO:0000313" key="1">
    <source>
        <dbReference type="EMBL" id="OAY32798.1"/>
    </source>
</evidence>
<reference evidence="2" key="1">
    <citation type="journal article" date="2016" name="Nat. Biotechnol.">
        <title>Sequencing wild and cultivated cassava and related species reveals extensive interspecific hybridization and genetic diversity.</title>
        <authorList>
            <person name="Bredeson J.V."/>
            <person name="Lyons J.B."/>
            <person name="Prochnik S.E."/>
            <person name="Wu G.A."/>
            <person name="Ha C.M."/>
            <person name="Edsinger-Gonzales E."/>
            <person name="Grimwood J."/>
            <person name="Schmutz J."/>
            <person name="Rabbi I.Y."/>
            <person name="Egesi C."/>
            <person name="Nauluvula P."/>
            <person name="Lebot V."/>
            <person name="Ndunguru J."/>
            <person name="Mkamilo G."/>
            <person name="Bart R.S."/>
            <person name="Setter T.L."/>
            <person name="Gleadow R.M."/>
            <person name="Kulakow P."/>
            <person name="Ferguson M.E."/>
            <person name="Rounsley S."/>
            <person name="Rokhsar D.S."/>
        </authorList>
    </citation>
    <scope>NUCLEOTIDE SEQUENCE [LARGE SCALE GENOMIC DNA]</scope>
    <source>
        <strain evidence="2">cv. AM560-2</strain>
    </source>
</reference>
<dbReference type="EMBL" id="CM004399">
    <property type="protein sequence ID" value="OAY32798.1"/>
    <property type="molecule type" value="Genomic_DNA"/>
</dbReference>
<dbReference type="AlphaFoldDB" id="A0A2C9UQ03"/>
<comment type="caution">
    <text evidence="1">The sequence shown here is derived from an EMBL/GenBank/DDBJ whole genome shotgun (WGS) entry which is preliminary data.</text>
</comment>
<sequence length="629" mass="73399">MESCPDLYPLTSLQIGDIKSYLSRAFLYFAPTSHKFLILVDNQSWWKSKHSKTNRLREFVITKYRVSPFKNNRALQRWPSLAYKSSSQEKKKFFNWLPDVSMASVSEKTPFSMMNLYKALHGFLVFEVAWKDVRGINYLNELQTDTSLALEVKALRKWEFSGIDQALSCISLWFSSTQTEAQTLWSSLVFLYYKVPSSSKGIKIASKELLFNASQAALFSEDVFFDVRECPIETNDKSCMNNQVEESMHGKRKENLWEDGNLEPMEYKDAFLLLGFNDRNLPFKLNQIITSDLRLLTLLEAGLPSWVIFLQSYPFFNRVYRPWMRPVFRILYAVISSITVIIGFYDLYKNVPLLKAAASHLSWPIFKWIESCDMISRIWYLGTMLFLHTFEKAVRLFLMKTQVMKLPVLVLARLLIHPLERLIGFLLPVWSIFTGIGDKICMIAEVVIQPLSSMLLVFAEVLFSPLELLYSFILNLGTLISSLFDIVWELLAIPSHGCLHLAKYMSSILLDIYEVLSRILVIFTNKKGLVLRVVQVKPSSFDMSFWHLLWNDLLSKVFRSLKNIICVLVTFFTSCNRHRLSIYNYCKAVLQHRYHLFRLAHLQYRYRSVPQLESHSHHQVANKERQNLR</sequence>
<dbReference type="OrthoDB" id="1915931at2759"/>
<dbReference type="PANTHER" id="PTHR34553:SF8">
    <property type="match status" value="1"/>
</dbReference>
<dbReference type="PANTHER" id="PTHR34553">
    <property type="entry name" value="OS05G0597400 PROTEIN"/>
    <property type="match status" value="1"/>
</dbReference>
<proteinExistence type="predicted"/>
<gene>
    <name evidence="1" type="ORF">MANES_13G046600v8</name>
</gene>
<dbReference type="STRING" id="3983.A0A2C9UQ03"/>
<dbReference type="Gramene" id="Manes.13G046600.1.v8.1">
    <property type="protein sequence ID" value="Manes.13G046600.1.v8.1.CDS"/>
    <property type="gene ID" value="Manes.13G046600.v8.1"/>
</dbReference>
<accession>A0A2C9UQ03</accession>